<dbReference type="InterPro" id="IPR022313">
    <property type="entry name" value="Phe/His_NH3-lyase_AS"/>
</dbReference>
<dbReference type="STRING" id="1379270.GEMMAAP_05220"/>
<reference evidence="2 3" key="1">
    <citation type="journal article" date="2014" name="Proc. Natl. Acad. Sci. U.S.A.">
        <title>Functional type 2 photosynthetic reaction centers found in the rare bacterial phylum Gemmatimonadetes.</title>
        <authorList>
            <person name="Zeng Y."/>
            <person name="Feng F."/>
            <person name="Medova H."/>
            <person name="Dean J."/>
            <person name="Koblizek M."/>
        </authorList>
    </citation>
    <scope>NUCLEOTIDE SEQUENCE [LARGE SCALE GENOMIC DNA]</scope>
    <source>
        <strain evidence="2 3">AP64</strain>
    </source>
</reference>
<dbReference type="AlphaFoldDB" id="A0A143BIM9"/>
<dbReference type="InterPro" id="IPR001106">
    <property type="entry name" value="Aromatic_Lyase"/>
</dbReference>
<dbReference type="EMBL" id="CP011454">
    <property type="protein sequence ID" value="AMW04402.1"/>
    <property type="molecule type" value="Genomic_DNA"/>
</dbReference>
<dbReference type="InterPro" id="IPR024083">
    <property type="entry name" value="Fumarase/histidase_N"/>
</dbReference>
<gene>
    <name evidence="2" type="ORF">GEMMAAP_05220</name>
</gene>
<dbReference type="GO" id="GO:0016841">
    <property type="term" value="F:ammonia-lyase activity"/>
    <property type="evidence" value="ECO:0007669"/>
    <property type="project" value="InterPro"/>
</dbReference>
<dbReference type="OrthoDB" id="9806955at2"/>
<dbReference type="PROSITE" id="PS00488">
    <property type="entry name" value="PAL_HISTIDASE"/>
    <property type="match status" value="1"/>
</dbReference>
<evidence type="ECO:0000313" key="2">
    <source>
        <dbReference type="EMBL" id="AMW04402.1"/>
    </source>
</evidence>
<sequence>MPCLASSVDLGGTLTTRDIHAVATGACPVHIGEDARARMAASHATLTRMVEERRRIYGVTTGYGPLASHPVTPEHAHLLQRNLVYHLCSGVGKPLSPVHTRAMMAARASSLARGYSGVSAPLFDRLLECLNLGLVPVVPEMGTVGASGDLTPLAHVALTLMGEGEMWYDGTRLPASAALQAAGLAPITLGHKEGIALVNGTSCMTGIAAVNAERARRAAHLALRLSVLYAECLGGRLEAWDARFADARPHPGQKTAHAALQRWTAGSDRLVPHVQPPPRLDESQAVEGWLPEGECPQDPYTIRCVPQVIGAVLDVMRFHDETVTVELHSATDNPLVFADDDAILHGGNFYGQHVAFASDALQMAVVKLAIHAERCIARLTDRTQNHGLPAFLHGGPDGVNSGFMGAQVTASALVAELRTRAVPASIQSVPTNANNQDVVTMGTIAARKTADSLDLVFHVLAIHALALAQAAEQRGGTVLAGFSPGSRAVVRWIREQHEYLYQDRPLSPDIQQLSGNLERVDWDASLTH</sequence>
<keyword evidence="3" id="KW-1185">Reference proteome</keyword>
<keyword evidence="1" id="KW-0456">Lyase</keyword>
<evidence type="ECO:0000256" key="1">
    <source>
        <dbReference type="ARBA" id="ARBA00023239"/>
    </source>
</evidence>
<evidence type="ECO:0008006" key="4">
    <source>
        <dbReference type="Google" id="ProtNLM"/>
    </source>
</evidence>
<dbReference type="CDD" id="cd00332">
    <property type="entry name" value="PAL-HAL"/>
    <property type="match status" value="1"/>
</dbReference>
<dbReference type="Gene3D" id="1.10.275.10">
    <property type="entry name" value="Fumarase/aspartase (N-terminal domain)"/>
    <property type="match status" value="1"/>
</dbReference>
<dbReference type="PANTHER" id="PTHR10362">
    <property type="entry name" value="HISTIDINE AMMONIA-LYASE"/>
    <property type="match status" value="1"/>
</dbReference>
<dbReference type="Pfam" id="PF00221">
    <property type="entry name" value="Lyase_aromatic"/>
    <property type="match status" value="1"/>
</dbReference>
<dbReference type="KEGG" id="gph:GEMMAAP_05220"/>
<evidence type="ECO:0000313" key="3">
    <source>
        <dbReference type="Proteomes" id="UP000076404"/>
    </source>
</evidence>
<proteinExistence type="predicted"/>
<name>A0A143BIM9_9BACT</name>
<dbReference type="Gene3D" id="1.20.200.10">
    <property type="entry name" value="Fumarase/aspartase (Central domain)"/>
    <property type="match status" value="1"/>
</dbReference>
<accession>A0A143BIM9</accession>
<organism evidence="2 3">
    <name type="scientific">Gemmatimonas phototrophica</name>
    <dbReference type="NCBI Taxonomy" id="1379270"/>
    <lineage>
        <taxon>Bacteria</taxon>
        <taxon>Pseudomonadati</taxon>
        <taxon>Gemmatimonadota</taxon>
        <taxon>Gemmatimonadia</taxon>
        <taxon>Gemmatimonadales</taxon>
        <taxon>Gemmatimonadaceae</taxon>
        <taxon>Gemmatimonas</taxon>
    </lineage>
</organism>
<dbReference type="Proteomes" id="UP000076404">
    <property type="component" value="Chromosome"/>
</dbReference>
<dbReference type="InterPro" id="IPR008948">
    <property type="entry name" value="L-Aspartase-like"/>
</dbReference>
<dbReference type="FunFam" id="1.10.275.10:FF:000005">
    <property type="entry name" value="Histidine ammonia-lyase"/>
    <property type="match status" value="1"/>
</dbReference>
<dbReference type="RefSeq" id="WP_053334237.1">
    <property type="nucleotide sequence ID" value="NZ_CP011454.1"/>
</dbReference>
<protein>
    <recommendedName>
        <fullName evidence="4">Histidine ammonia-lyase</fullName>
    </recommendedName>
</protein>
<dbReference type="eggNOG" id="COG2986">
    <property type="taxonomic scope" value="Bacteria"/>
</dbReference>
<reference evidence="2 3" key="2">
    <citation type="journal article" date="2016" name="Environ. Microbiol. Rep.">
        <title>Metagenomic evidence for the presence of phototrophic Gemmatimonadetes bacteria in diverse environments.</title>
        <authorList>
            <person name="Zeng Y."/>
            <person name="Baumbach J."/>
            <person name="Barbosa E.G."/>
            <person name="Azevedo V."/>
            <person name="Zhang C."/>
            <person name="Koblizek M."/>
        </authorList>
    </citation>
    <scope>NUCLEOTIDE SEQUENCE [LARGE SCALE GENOMIC DNA]</scope>
    <source>
        <strain evidence="2 3">AP64</strain>
    </source>
</reference>
<dbReference type="SUPFAM" id="SSF48557">
    <property type="entry name" value="L-aspartase-like"/>
    <property type="match status" value="1"/>
</dbReference>